<name>A0ABN9CEP4_9NEOB</name>
<comment type="caution">
    <text evidence="1">The sequence shown here is derived from an EMBL/GenBank/DDBJ whole genome shotgun (WGS) entry which is preliminary data.</text>
</comment>
<dbReference type="Proteomes" id="UP001162483">
    <property type="component" value="Unassembled WGS sequence"/>
</dbReference>
<evidence type="ECO:0000313" key="1">
    <source>
        <dbReference type="EMBL" id="CAI9558563.1"/>
    </source>
</evidence>
<evidence type="ECO:0000313" key="2">
    <source>
        <dbReference type="Proteomes" id="UP001162483"/>
    </source>
</evidence>
<reference evidence="1" key="1">
    <citation type="submission" date="2023-05" db="EMBL/GenBank/DDBJ databases">
        <authorList>
            <person name="Stuckert A."/>
        </authorList>
    </citation>
    <scope>NUCLEOTIDE SEQUENCE</scope>
</reference>
<protein>
    <submittedName>
        <fullName evidence="1">Uncharacterized protein</fullName>
    </submittedName>
</protein>
<feature type="non-terminal residue" evidence="1">
    <location>
        <position position="1"/>
    </location>
</feature>
<accession>A0ABN9CEP4</accession>
<organism evidence="1 2">
    <name type="scientific">Staurois parvus</name>
    <dbReference type="NCBI Taxonomy" id="386267"/>
    <lineage>
        <taxon>Eukaryota</taxon>
        <taxon>Metazoa</taxon>
        <taxon>Chordata</taxon>
        <taxon>Craniata</taxon>
        <taxon>Vertebrata</taxon>
        <taxon>Euteleostomi</taxon>
        <taxon>Amphibia</taxon>
        <taxon>Batrachia</taxon>
        <taxon>Anura</taxon>
        <taxon>Neobatrachia</taxon>
        <taxon>Ranoidea</taxon>
        <taxon>Ranidae</taxon>
        <taxon>Staurois</taxon>
    </lineage>
</organism>
<dbReference type="EMBL" id="CATNWA010009745">
    <property type="protein sequence ID" value="CAI9558563.1"/>
    <property type="molecule type" value="Genomic_DNA"/>
</dbReference>
<keyword evidence="2" id="KW-1185">Reference proteome</keyword>
<sequence>HCHSRPQLSITGSWRVITRRHPVIAQYLRRGERPICKHRSLPCQLLLTALYGSAQQSQW</sequence>
<proteinExistence type="predicted"/>
<gene>
    <name evidence="1" type="ORF">SPARVUS_LOCUS4906616</name>
</gene>